<feature type="compositionally biased region" description="Basic and acidic residues" evidence="1">
    <location>
        <begin position="97"/>
        <end position="117"/>
    </location>
</feature>
<sequence>MAGKGKIIKSLLALMKGMEDSNEAVEKNPSLISSTQKDPPSFKASLDKGLASSTGKEKNLQALMRGKGKLTSFACEVEKSFENVLTFSATSGKFEMMRNSDSSSHEDSSSDEGEPKSKPKGRVNKWKPTETNALDDGVYKYWEFRCSQYKFYGTIKRDKDLGPILESRTIEAMPTKYRKWIAEGYHTPLTEREKREKVPPTRVPPAAEREKAQRVYEAFKVLVDMFVDKFVEKSPLLGRTKGD</sequence>
<organism evidence="2 3">
    <name type="scientific">Trifolium subterraneum</name>
    <name type="common">Subterranean clover</name>
    <dbReference type="NCBI Taxonomy" id="3900"/>
    <lineage>
        <taxon>Eukaryota</taxon>
        <taxon>Viridiplantae</taxon>
        <taxon>Streptophyta</taxon>
        <taxon>Embryophyta</taxon>
        <taxon>Tracheophyta</taxon>
        <taxon>Spermatophyta</taxon>
        <taxon>Magnoliopsida</taxon>
        <taxon>eudicotyledons</taxon>
        <taxon>Gunneridae</taxon>
        <taxon>Pentapetalae</taxon>
        <taxon>rosids</taxon>
        <taxon>fabids</taxon>
        <taxon>Fabales</taxon>
        <taxon>Fabaceae</taxon>
        <taxon>Papilionoideae</taxon>
        <taxon>50 kb inversion clade</taxon>
        <taxon>NPAAA clade</taxon>
        <taxon>Hologalegina</taxon>
        <taxon>IRL clade</taxon>
        <taxon>Trifolieae</taxon>
        <taxon>Trifolium</taxon>
    </lineage>
</organism>
<accession>A0A2Z6MVE7</accession>
<dbReference type="Proteomes" id="UP000242715">
    <property type="component" value="Unassembled WGS sequence"/>
</dbReference>
<feature type="region of interest" description="Disordered" evidence="1">
    <location>
        <begin position="97"/>
        <end position="128"/>
    </location>
</feature>
<evidence type="ECO:0000313" key="2">
    <source>
        <dbReference type="EMBL" id="GAU36528.1"/>
    </source>
</evidence>
<gene>
    <name evidence="2" type="ORF">TSUD_316540</name>
</gene>
<dbReference type="AlphaFoldDB" id="A0A2Z6MVE7"/>
<proteinExistence type="predicted"/>
<protein>
    <submittedName>
        <fullName evidence="2">Uncharacterized protein</fullName>
    </submittedName>
</protein>
<feature type="region of interest" description="Disordered" evidence="1">
    <location>
        <begin position="20"/>
        <end position="57"/>
    </location>
</feature>
<keyword evidence="3" id="KW-1185">Reference proteome</keyword>
<name>A0A2Z6MVE7_TRISU</name>
<dbReference type="EMBL" id="DF973632">
    <property type="protein sequence ID" value="GAU36528.1"/>
    <property type="molecule type" value="Genomic_DNA"/>
</dbReference>
<reference evidence="3" key="1">
    <citation type="journal article" date="2017" name="Front. Plant Sci.">
        <title>Climate Clever Clovers: New Paradigm to Reduce the Environmental Footprint of Ruminants by Breeding Low Methanogenic Forages Utilizing Haplotype Variation.</title>
        <authorList>
            <person name="Kaur P."/>
            <person name="Appels R."/>
            <person name="Bayer P.E."/>
            <person name="Keeble-Gagnere G."/>
            <person name="Wang J."/>
            <person name="Hirakawa H."/>
            <person name="Shirasawa K."/>
            <person name="Vercoe P."/>
            <person name="Stefanova K."/>
            <person name="Durmic Z."/>
            <person name="Nichols P."/>
            <person name="Revell C."/>
            <person name="Isobe S.N."/>
            <person name="Edwards D."/>
            <person name="Erskine W."/>
        </authorList>
    </citation>
    <scope>NUCLEOTIDE SEQUENCE [LARGE SCALE GENOMIC DNA]</scope>
    <source>
        <strain evidence="3">cv. Daliak</strain>
    </source>
</reference>
<evidence type="ECO:0000313" key="3">
    <source>
        <dbReference type="Proteomes" id="UP000242715"/>
    </source>
</evidence>
<evidence type="ECO:0000256" key="1">
    <source>
        <dbReference type="SAM" id="MobiDB-lite"/>
    </source>
</evidence>